<organism evidence="1 2">
    <name type="scientific">Nocardia pulmonis</name>
    <dbReference type="NCBI Taxonomy" id="2951408"/>
    <lineage>
        <taxon>Bacteria</taxon>
        <taxon>Bacillati</taxon>
        <taxon>Actinomycetota</taxon>
        <taxon>Actinomycetes</taxon>
        <taxon>Mycobacteriales</taxon>
        <taxon>Nocardiaceae</taxon>
        <taxon>Nocardia</taxon>
    </lineage>
</organism>
<gene>
    <name evidence="1" type="ORF">NDR86_24375</name>
</gene>
<accession>A0A9X2ECD6</accession>
<reference evidence="1" key="1">
    <citation type="submission" date="2022-06" db="EMBL/GenBank/DDBJ databases">
        <title>Novel species in genus nocardia.</title>
        <authorList>
            <person name="Li F."/>
        </authorList>
    </citation>
    <scope>NUCLEOTIDE SEQUENCE</scope>
    <source>
        <strain evidence="1">CDC141</strain>
    </source>
</reference>
<comment type="caution">
    <text evidence="1">The sequence shown here is derived from an EMBL/GenBank/DDBJ whole genome shotgun (WGS) entry which is preliminary data.</text>
</comment>
<evidence type="ECO:0008006" key="3">
    <source>
        <dbReference type="Google" id="ProtNLM"/>
    </source>
</evidence>
<dbReference type="RefSeq" id="WP_251914940.1">
    <property type="nucleotide sequence ID" value="NZ_JAMRXG010000011.1"/>
</dbReference>
<name>A0A9X2ECD6_9NOCA</name>
<dbReference type="Proteomes" id="UP001139157">
    <property type="component" value="Unassembled WGS sequence"/>
</dbReference>
<keyword evidence="2" id="KW-1185">Reference proteome</keyword>
<sequence length="716" mass="79516">MTRAPDRLFELLPRVYQSRDAEQGGPLRALLGVVTEQADLLEGDIERLGEDWFVETCQDWILPYLGELVGFRPGPGMAEALAEATDEARKLLAAIAVRRDVAHTVGNRRRKGTLALLEELAADAAGWPARAVEFRRLLGVTQAIRLYGRDVRADARRLRRGTLTDVHRVDVLDRVDGPFDALAHTVDMRRVDSVRGQGLYNIPEIGLFVWRLRAYPITGAPAYCEDRARARFTFSILGNDTALITRPEREPAATHIADETNVPAFIRRQAFAERLADYYGPGKSLCVYTAVDDAEATERVAVPLSAIVPADLSDWRYRPRPGQVAIDPVLGRIAFPARHAPDTGAWVDYHYGFSDDLGGGEYHRPLRPRVADQLYRVGPGERFAQITEALRQWHSDKRAHPAARVAVIELSDSGAYQEQLEIRLDDGDHLTLRAAQGARPVIRMLDWYSNRPDALRVLGPTGTCESPPTVVFDGLLVTGRSVRVQGRIGTVTIRHTTLVPGWTLDERCGPQHREEPSLELVDTTACVQIERSIVGMILVDADQARHQPNRIRLSDSIIDATDDCLAALIGAGEGFAFAEVSARRCTILGRVRAHSALLFENSIVTGEVCIARRQVGCFRFCWLPPGSRTPARFHCEPAHSGDPDRVFPRFTSIRYGTPGYGQLAIRCPDEIRRGAEDGSEMGVFHDLFQPQRTDTLRLRLDEYTPAGTDSAILIVT</sequence>
<protein>
    <recommendedName>
        <fullName evidence="3">Tail protein P2 I</fullName>
    </recommendedName>
</protein>
<evidence type="ECO:0000313" key="1">
    <source>
        <dbReference type="EMBL" id="MCM6776628.1"/>
    </source>
</evidence>
<evidence type="ECO:0000313" key="2">
    <source>
        <dbReference type="Proteomes" id="UP001139157"/>
    </source>
</evidence>
<dbReference type="EMBL" id="JAMRXG010000011">
    <property type="protein sequence ID" value="MCM6776628.1"/>
    <property type="molecule type" value="Genomic_DNA"/>
</dbReference>
<proteinExistence type="predicted"/>
<dbReference type="AlphaFoldDB" id="A0A9X2ECD6"/>